<dbReference type="Gene3D" id="2.60.40.770">
    <property type="match status" value="2"/>
</dbReference>
<evidence type="ECO:0000256" key="1">
    <source>
        <dbReference type="ARBA" id="ARBA00004613"/>
    </source>
</evidence>
<feature type="non-terminal residue" evidence="5">
    <location>
        <position position="1"/>
    </location>
</feature>
<reference evidence="5 6" key="1">
    <citation type="journal article" date="2015" name="Genome Biol. Evol.">
        <title>The genome of winter moth (Operophtera brumata) provides a genomic perspective on sexual dimorphism and phenology.</title>
        <authorList>
            <person name="Derks M.F."/>
            <person name="Smit S."/>
            <person name="Salis L."/>
            <person name="Schijlen E."/>
            <person name="Bossers A."/>
            <person name="Mateman C."/>
            <person name="Pijl A.S."/>
            <person name="de Ridder D."/>
            <person name="Groenen M.A."/>
            <person name="Visser M.E."/>
            <person name="Megens H.J."/>
        </authorList>
    </citation>
    <scope>NUCLEOTIDE SEQUENCE [LARGE SCALE GENOMIC DNA]</scope>
    <source>
        <strain evidence="5">WM2013NL</strain>
        <tissue evidence="5">Head and thorax</tissue>
    </source>
</reference>
<dbReference type="FunFam" id="2.60.40.770:FF:000001">
    <property type="entry name" value="NPC intracellular cholesterol transporter 2"/>
    <property type="match status" value="1"/>
</dbReference>
<dbReference type="GO" id="GO:0015918">
    <property type="term" value="P:sterol transport"/>
    <property type="evidence" value="ECO:0007669"/>
    <property type="project" value="InterPro"/>
</dbReference>
<dbReference type="Proteomes" id="UP000037510">
    <property type="component" value="Unassembled WGS sequence"/>
</dbReference>
<comment type="caution">
    <text evidence="5">The sequence shown here is derived from an EMBL/GenBank/DDBJ whole genome shotgun (WGS) entry which is preliminary data.</text>
</comment>
<comment type="similarity">
    <text evidence="2">Belongs to the NPC2 family.</text>
</comment>
<feature type="domain" description="MD-2-related lipid-recognition" evidence="4">
    <location>
        <begin position="134"/>
        <end position="257"/>
    </location>
</feature>
<feature type="domain" description="MD-2-related lipid-recognition" evidence="4">
    <location>
        <begin position="9"/>
        <end position="102"/>
    </location>
</feature>
<dbReference type="InterPro" id="IPR003172">
    <property type="entry name" value="ML_dom"/>
</dbReference>
<dbReference type="GO" id="GO:0032934">
    <property type="term" value="F:sterol binding"/>
    <property type="evidence" value="ECO:0007669"/>
    <property type="project" value="InterPro"/>
</dbReference>
<evidence type="ECO:0000256" key="3">
    <source>
        <dbReference type="ARBA" id="ARBA00022525"/>
    </source>
</evidence>
<dbReference type="Pfam" id="PF02221">
    <property type="entry name" value="E1_DerP2_DerF2"/>
    <property type="match status" value="2"/>
</dbReference>
<evidence type="ECO:0000313" key="6">
    <source>
        <dbReference type="Proteomes" id="UP000037510"/>
    </source>
</evidence>
<dbReference type="EMBL" id="JTDY01006419">
    <property type="protein sequence ID" value="KOB66027.1"/>
    <property type="molecule type" value="Genomic_DNA"/>
</dbReference>
<dbReference type="GO" id="GO:0005576">
    <property type="term" value="C:extracellular region"/>
    <property type="evidence" value="ECO:0007669"/>
    <property type="project" value="UniProtKB-SubCell"/>
</dbReference>
<dbReference type="SMART" id="SM00737">
    <property type="entry name" value="ML"/>
    <property type="match status" value="2"/>
</dbReference>
<protein>
    <submittedName>
        <fullName evidence="5">Niemann-pick type C-2b</fullName>
    </submittedName>
</protein>
<accession>A0A0L7KRV3</accession>
<dbReference type="PANTHER" id="PTHR11306">
    <property type="entry name" value="NIEMANN PICK TYPE C2 PROTEIN NPC2-RELATED"/>
    <property type="match status" value="1"/>
</dbReference>
<dbReference type="AlphaFoldDB" id="A0A0L7KRV3"/>
<dbReference type="PANTHER" id="PTHR11306:SF68">
    <property type="entry name" value="NPC INTRACELLULAR CHOLESTEROL TRANSPORTER 2"/>
    <property type="match status" value="1"/>
</dbReference>
<organism evidence="5 6">
    <name type="scientific">Operophtera brumata</name>
    <name type="common">Winter moth</name>
    <name type="synonym">Phalaena brumata</name>
    <dbReference type="NCBI Taxonomy" id="104452"/>
    <lineage>
        <taxon>Eukaryota</taxon>
        <taxon>Metazoa</taxon>
        <taxon>Ecdysozoa</taxon>
        <taxon>Arthropoda</taxon>
        <taxon>Hexapoda</taxon>
        <taxon>Insecta</taxon>
        <taxon>Pterygota</taxon>
        <taxon>Neoptera</taxon>
        <taxon>Endopterygota</taxon>
        <taxon>Lepidoptera</taxon>
        <taxon>Glossata</taxon>
        <taxon>Ditrysia</taxon>
        <taxon>Geometroidea</taxon>
        <taxon>Geometridae</taxon>
        <taxon>Larentiinae</taxon>
        <taxon>Operophtera</taxon>
    </lineage>
</organism>
<proteinExistence type="inferred from homology"/>
<keyword evidence="3" id="KW-0964">Secreted</keyword>
<dbReference type="InterPro" id="IPR039670">
    <property type="entry name" value="NPC2-like"/>
</dbReference>
<feature type="non-terminal residue" evidence="5">
    <location>
        <position position="268"/>
    </location>
</feature>
<keyword evidence="6" id="KW-1185">Reference proteome</keyword>
<evidence type="ECO:0000313" key="5">
    <source>
        <dbReference type="EMBL" id="KOB66027.1"/>
    </source>
</evidence>
<dbReference type="InterPro" id="IPR014756">
    <property type="entry name" value="Ig_E-set"/>
</dbReference>
<sequence length="268" mass="29478">TALVWASPAEQCEDTVVPKLKNNVHAVIGIALPFIGVHDTSACENILNAEDLTPAPCPLEANKEYIYSNAFFVHEWYPEVSLTVEWSLVNGDDIVICFKIPAVIYKKNETKKKLVASAKGLGTASSYYGSYDFESLQDRVVVEPCGKKKCKLPKGQNITVTLKFKTNAVMKTLTNDVSAIIIAGVPLPFLGVHDTSACANIINAEDRTPAPCPLEAGKEYIYSNAVFVEDWYPETDLRVRWGLNDGHTKVICFEIPSAIVKKKPKKTA</sequence>
<evidence type="ECO:0000256" key="2">
    <source>
        <dbReference type="ARBA" id="ARBA00006370"/>
    </source>
</evidence>
<dbReference type="STRING" id="104452.A0A0L7KRV3"/>
<dbReference type="SUPFAM" id="SSF81296">
    <property type="entry name" value="E set domains"/>
    <property type="match status" value="2"/>
</dbReference>
<gene>
    <name evidence="5" type="ORF">OBRU01_21891</name>
</gene>
<name>A0A0L7KRV3_OPEBR</name>
<comment type="subcellular location">
    <subcellularLocation>
        <location evidence="1">Secreted</location>
    </subcellularLocation>
</comment>
<evidence type="ECO:0000259" key="4">
    <source>
        <dbReference type="SMART" id="SM00737"/>
    </source>
</evidence>